<sequence length="41" mass="4578">MKLSQRSDSTTNKQGVYIMKTIYLETDKLANLAFLVAATGR</sequence>
<dbReference type="EMBL" id="AYMZ01000012">
    <property type="protein sequence ID" value="ETF05574.1"/>
    <property type="molecule type" value="Genomic_DNA"/>
</dbReference>
<accession>V8R2W5</accession>
<evidence type="ECO:0000313" key="1">
    <source>
        <dbReference type="EMBL" id="ETF05574.1"/>
    </source>
</evidence>
<name>V8R2W5_9PSED</name>
<protein>
    <submittedName>
        <fullName evidence="1">Uncharacterized protein</fullName>
    </submittedName>
</protein>
<proteinExistence type="predicted"/>
<gene>
    <name evidence="1" type="ORF">PMO01_25880</name>
</gene>
<dbReference type="PATRIC" id="fig|1395516.4.peg.5247"/>
<reference evidence="1" key="1">
    <citation type="journal article" date="2014" name="Genome Announc.">
        <title>Draft Genome Sequence of Pseudomonas moraviensis R28-S.</title>
        <authorList>
            <person name="Hunter S.S."/>
            <person name="Yano H."/>
            <person name="Loftie-Eaton W."/>
            <person name="Hughes J."/>
            <person name="De Gelder L."/>
            <person name="Stragier P."/>
            <person name="De Vos P."/>
            <person name="Settles M.L."/>
            <person name="Top E.M."/>
        </authorList>
    </citation>
    <scope>NUCLEOTIDE SEQUENCE [LARGE SCALE GENOMIC DNA]</scope>
    <source>
        <strain evidence="1">R28-S</strain>
    </source>
</reference>
<dbReference type="HOGENOM" id="CLU_3275356_0_0_6"/>
<comment type="caution">
    <text evidence="1">The sequence shown here is derived from an EMBL/GenBank/DDBJ whole genome shotgun (WGS) entry which is preliminary data.</text>
</comment>
<dbReference type="AlphaFoldDB" id="V8R2W5"/>
<organism evidence="1">
    <name type="scientific">Pseudomonas moraviensis R28-S</name>
    <dbReference type="NCBI Taxonomy" id="1395516"/>
    <lineage>
        <taxon>Bacteria</taxon>
        <taxon>Pseudomonadati</taxon>
        <taxon>Pseudomonadota</taxon>
        <taxon>Gammaproteobacteria</taxon>
        <taxon>Pseudomonadales</taxon>
        <taxon>Pseudomonadaceae</taxon>
        <taxon>Pseudomonas</taxon>
    </lineage>
</organism>
<dbReference type="Proteomes" id="UP000024771">
    <property type="component" value="Chromosome"/>
</dbReference>